<evidence type="ECO:0000256" key="7">
    <source>
        <dbReference type="SAM" id="Phobius"/>
    </source>
</evidence>
<evidence type="ECO:0000256" key="2">
    <source>
        <dbReference type="ARBA" id="ARBA00022475"/>
    </source>
</evidence>
<keyword evidence="3 7" id="KW-0812">Transmembrane</keyword>
<comment type="similarity">
    <text evidence="6">Belongs to the ABC-4 integral membrane protein family.</text>
</comment>
<dbReference type="Proteomes" id="UP000680304">
    <property type="component" value="Unassembled WGS sequence"/>
</dbReference>
<keyword evidence="5 7" id="KW-0472">Membrane</keyword>
<evidence type="ECO:0000256" key="4">
    <source>
        <dbReference type="ARBA" id="ARBA00022989"/>
    </source>
</evidence>
<dbReference type="PANTHER" id="PTHR30572">
    <property type="entry name" value="MEMBRANE COMPONENT OF TRANSPORTER-RELATED"/>
    <property type="match status" value="1"/>
</dbReference>
<gene>
    <name evidence="9" type="ORF">PACILC2_06170</name>
</gene>
<organism evidence="9 10">
    <name type="scientific">Paenibacillus cisolokensis</name>
    <dbReference type="NCBI Taxonomy" id="1658519"/>
    <lineage>
        <taxon>Bacteria</taxon>
        <taxon>Bacillati</taxon>
        <taxon>Bacillota</taxon>
        <taxon>Bacilli</taxon>
        <taxon>Bacillales</taxon>
        <taxon>Paenibacillaceae</taxon>
        <taxon>Paenibacillus</taxon>
    </lineage>
</organism>
<reference evidence="9 10" key="1">
    <citation type="submission" date="2021-04" db="EMBL/GenBank/DDBJ databases">
        <title>Draft genome sequence of Paenibacillus cisolokensis, LC2-13A.</title>
        <authorList>
            <person name="Uke A."/>
            <person name="Chhe C."/>
            <person name="Baramee S."/>
            <person name="Kosugi A."/>
        </authorList>
    </citation>
    <scope>NUCLEOTIDE SEQUENCE [LARGE SCALE GENOMIC DNA]</scope>
    <source>
        <strain evidence="9 10">LC2-13A</strain>
    </source>
</reference>
<feature type="transmembrane region" description="Helical" evidence="7">
    <location>
        <begin position="789"/>
        <end position="811"/>
    </location>
</feature>
<evidence type="ECO:0000313" key="9">
    <source>
        <dbReference type="EMBL" id="GIQ62049.1"/>
    </source>
</evidence>
<feature type="transmembrane region" description="Helical" evidence="7">
    <location>
        <begin position="268"/>
        <end position="287"/>
    </location>
</feature>
<dbReference type="Pfam" id="PF02687">
    <property type="entry name" value="FtsX"/>
    <property type="match status" value="2"/>
</dbReference>
<feature type="domain" description="ABC3 transporter permease C-terminal" evidence="8">
    <location>
        <begin position="274"/>
        <end position="398"/>
    </location>
</feature>
<evidence type="ECO:0000256" key="3">
    <source>
        <dbReference type="ARBA" id="ARBA00022692"/>
    </source>
</evidence>
<feature type="transmembrane region" description="Helical" evidence="7">
    <location>
        <begin position="21"/>
        <end position="44"/>
    </location>
</feature>
<feature type="transmembrane region" description="Helical" evidence="7">
    <location>
        <begin position="370"/>
        <end position="390"/>
    </location>
</feature>
<feature type="transmembrane region" description="Helical" evidence="7">
    <location>
        <begin position="846"/>
        <end position="867"/>
    </location>
</feature>
<feature type="transmembrane region" description="Helical" evidence="7">
    <location>
        <begin position="458"/>
        <end position="479"/>
    </location>
</feature>
<feature type="transmembrane region" description="Helical" evidence="7">
    <location>
        <begin position="515"/>
        <end position="540"/>
    </location>
</feature>
<evidence type="ECO:0000259" key="8">
    <source>
        <dbReference type="Pfam" id="PF02687"/>
    </source>
</evidence>
<keyword evidence="2" id="KW-1003">Cell membrane</keyword>
<feature type="domain" description="ABC3 transporter permease C-terminal" evidence="8">
    <location>
        <begin position="796"/>
        <end position="915"/>
    </location>
</feature>
<evidence type="ECO:0000256" key="5">
    <source>
        <dbReference type="ARBA" id="ARBA00023136"/>
    </source>
</evidence>
<evidence type="ECO:0000256" key="1">
    <source>
        <dbReference type="ARBA" id="ARBA00004651"/>
    </source>
</evidence>
<dbReference type="InterPro" id="IPR050250">
    <property type="entry name" value="Macrolide_Exporter_MacB"/>
</dbReference>
<feature type="transmembrane region" description="Helical" evidence="7">
    <location>
        <begin position="319"/>
        <end position="350"/>
    </location>
</feature>
<name>A0ABQ4N1J2_9BACL</name>
<comment type="caution">
    <text evidence="9">The sequence shown here is derived from an EMBL/GenBank/DDBJ whole genome shotgun (WGS) entry which is preliminary data.</text>
</comment>
<protein>
    <recommendedName>
        <fullName evidence="8">ABC3 transporter permease C-terminal domain-containing protein</fullName>
    </recommendedName>
</protein>
<evidence type="ECO:0000256" key="6">
    <source>
        <dbReference type="ARBA" id="ARBA00038076"/>
    </source>
</evidence>
<sequence length="926" mass="101325">MIRSPLVWKMAWLNLRSRPRQSLLSILGGAIGAALIAMSTVLYLSVERSGQAWIDAHYGPIDWELRPVDPRSETFDAGTAAKLIDTLRHRPELRILPTIQQEGAVYSLDGTGAETTGAKTGILVIGFPFDMAKTFNPENESLWANGLQDDELVLDRYTAGELGVAEGDVVSLATAGGQPQKLLRVQHIAEEQGLAGYRGSGAYTGTAIVNERTARELTGLEDGAYHAVLAGRADKSASLIFPYIGNDPVYNVEHLKQQAEAKAGQANYVLWFVALSCIAVLSGAVLMQQMMRMLADNRRETYGILRAIGLSRRQVGGIFLAEASLLALLGALAGTAAGTVFGAAAVDWLFVRHADIVARISGGNIPVYPYLSFGYQTAAAAVSFLFLLLISIDAARKAGKIPIMETIRGMPPGAESISSAARLRMKDLLMAIAAALFIGIHLYLLFLDTPELDLGSVAPVSLSWLGACLGTLYLLLLAVSRLDRLLGFGFRMMGWSDSAILLASRYPRLRKGRTFAVALLFGLLMLTVTFAVTLASYFLAFREANRTDQTVLGFGGYVGYWTEAERDRILAAIEKDAELDRVIEGYAVSEPYMLLLSEKGTAQAIVPVTESFIGLSSLPLIERDPRYKSDREAWEAVMRDPKQVILPEYMINRNAEEGPFGRPDEEIKVGRPIKLPVYKSRLRGVNEQWEPDTEREFIVAGIAGIDTKNEPTYSFYRATFVHPSVHEELRTFGHKWPDQQNLGFVLLHYPYEDIGNSYKLEERFAIHGVTSFRSPYAVDAAEQFMYRQMINAFVGFMLLSGIIGLCGLAVIQFRAVRERGRQIAMLRCIGVPNRQIGQMFLLEGTIVSWTGLLAGFACGLSGAWLYAAGAIVGTASSYQLVPFTYPFDILLTVLACLLLIAMALNIGPARAALRLSPGEAVRTASE</sequence>
<evidence type="ECO:0000313" key="10">
    <source>
        <dbReference type="Proteomes" id="UP000680304"/>
    </source>
</evidence>
<accession>A0ABQ4N1J2</accession>
<dbReference type="InterPro" id="IPR003838">
    <property type="entry name" value="ABC3_permease_C"/>
</dbReference>
<feature type="transmembrane region" description="Helical" evidence="7">
    <location>
        <begin position="887"/>
        <end position="906"/>
    </location>
</feature>
<dbReference type="PANTHER" id="PTHR30572:SF4">
    <property type="entry name" value="ABC TRANSPORTER PERMEASE YTRF"/>
    <property type="match status" value="1"/>
</dbReference>
<keyword evidence="4 7" id="KW-1133">Transmembrane helix</keyword>
<dbReference type="EMBL" id="BOVJ01000018">
    <property type="protein sequence ID" value="GIQ62049.1"/>
    <property type="molecule type" value="Genomic_DNA"/>
</dbReference>
<keyword evidence="10" id="KW-1185">Reference proteome</keyword>
<comment type="subcellular location">
    <subcellularLocation>
        <location evidence="1">Cell membrane</location>
        <topology evidence="1">Multi-pass membrane protein</topology>
    </subcellularLocation>
</comment>
<feature type="transmembrane region" description="Helical" evidence="7">
    <location>
        <begin position="428"/>
        <end position="446"/>
    </location>
</feature>
<dbReference type="RefSeq" id="WP_213527318.1">
    <property type="nucleotide sequence ID" value="NZ_BOVJ01000018.1"/>
</dbReference>
<proteinExistence type="inferred from homology"/>